<proteinExistence type="predicted"/>
<sequence length="521" mass="58994">MEIAGVVLGAVPIILYTLENYQRAWGPVKGIRDWGETIETMKLQIFLQKQQLHATLGVLDLEATDNITMAEIEAALQISHPNKHTEFMEIIRQMDTLMNEMAKDLVPDAQGPPTWEDVRSDRMKWEWRRVKRSFGGTRRKEVFRGLQHCNTALQNSGLEKRETLPETENRIVNLIRKRFDEDRTVTLRQNAGALHKAMASSFGCHCSRPHEGNIQLNWHENRSFDAPPTVPTPQKSSNSTTPPPIASPSTPINLCAILQTSNDYQSLLKSIPVPDSDPCKQLRIISMDRKNSSSPANTKRTVKLHALLSRVVDQTTNRKLVLNRKQRFGIASALAWAVLHLCDSPWLEESLNNEEIHLFLEQEKGALVPRLSNHPYMSRSFTPLSPKPPSTSSPSSQFQSKQIQNITLYHLAIRLIELGLNKPFSKLRQEYQSSSTFTLGAPSQASLVDDYDIAKYQISELELDPGITYSHAVDRCLRFLFPGSPTMNTFEHRSFRRTFFVDVVAPIQATYELIPGSCSQV</sequence>
<dbReference type="OrthoDB" id="3565018at2759"/>
<dbReference type="Pfam" id="PF24476">
    <property type="entry name" value="DUF7580"/>
    <property type="match status" value="1"/>
</dbReference>
<protein>
    <recommendedName>
        <fullName evidence="2">DUF7580 domain-containing protein</fullName>
    </recommendedName>
</protein>
<dbReference type="PANTHER" id="PTHR35186:SF4">
    <property type="entry name" value="PRION-INHIBITION AND PROPAGATION HELO DOMAIN-CONTAINING PROTEIN"/>
    <property type="match status" value="1"/>
</dbReference>
<accession>A0A6A5TJ15</accession>
<evidence type="ECO:0000259" key="2">
    <source>
        <dbReference type="Pfam" id="PF24476"/>
    </source>
</evidence>
<name>A0A6A5TJ15_9PLEO</name>
<evidence type="ECO:0000256" key="1">
    <source>
        <dbReference type="SAM" id="MobiDB-lite"/>
    </source>
</evidence>
<feature type="region of interest" description="Disordered" evidence="1">
    <location>
        <begin position="221"/>
        <end position="248"/>
    </location>
</feature>
<dbReference type="AlphaFoldDB" id="A0A6A5TJ15"/>
<dbReference type="PANTHER" id="PTHR35186">
    <property type="entry name" value="ANK_REP_REGION DOMAIN-CONTAINING PROTEIN"/>
    <property type="match status" value="1"/>
</dbReference>
<keyword evidence="4" id="KW-1185">Reference proteome</keyword>
<evidence type="ECO:0000313" key="3">
    <source>
        <dbReference type="EMBL" id="KAF1952833.1"/>
    </source>
</evidence>
<dbReference type="InterPro" id="IPR056002">
    <property type="entry name" value="DUF7580"/>
</dbReference>
<gene>
    <name evidence="3" type="ORF">CC80DRAFT_596261</name>
</gene>
<organism evidence="3 4">
    <name type="scientific">Byssothecium circinans</name>
    <dbReference type="NCBI Taxonomy" id="147558"/>
    <lineage>
        <taxon>Eukaryota</taxon>
        <taxon>Fungi</taxon>
        <taxon>Dikarya</taxon>
        <taxon>Ascomycota</taxon>
        <taxon>Pezizomycotina</taxon>
        <taxon>Dothideomycetes</taxon>
        <taxon>Pleosporomycetidae</taxon>
        <taxon>Pleosporales</taxon>
        <taxon>Massarineae</taxon>
        <taxon>Massarinaceae</taxon>
        <taxon>Byssothecium</taxon>
    </lineage>
</organism>
<reference evidence="3" key="1">
    <citation type="journal article" date="2020" name="Stud. Mycol.">
        <title>101 Dothideomycetes genomes: a test case for predicting lifestyles and emergence of pathogens.</title>
        <authorList>
            <person name="Haridas S."/>
            <person name="Albert R."/>
            <person name="Binder M."/>
            <person name="Bloem J."/>
            <person name="Labutti K."/>
            <person name="Salamov A."/>
            <person name="Andreopoulos B."/>
            <person name="Baker S."/>
            <person name="Barry K."/>
            <person name="Bills G."/>
            <person name="Bluhm B."/>
            <person name="Cannon C."/>
            <person name="Castanera R."/>
            <person name="Culley D."/>
            <person name="Daum C."/>
            <person name="Ezra D."/>
            <person name="Gonzalez J."/>
            <person name="Henrissat B."/>
            <person name="Kuo A."/>
            <person name="Liang C."/>
            <person name="Lipzen A."/>
            <person name="Lutzoni F."/>
            <person name="Magnuson J."/>
            <person name="Mondo S."/>
            <person name="Nolan M."/>
            <person name="Ohm R."/>
            <person name="Pangilinan J."/>
            <person name="Park H.-J."/>
            <person name="Ramirez L."/>
            <person name="Alfaro M."/>
            <person name="Sun H."/>
            <person name="Tritt A."/>
            <person name="Yoshinaga Y."/>
            <person name="Zwiers L.-H."/>
            <person name="Turgeon B."/>
            <person name="Goodwin S."/>
            <person name="Spatafora J."/>
            <person name="Crous P."/>
            <person name="Grigoriev I."/>
        </authorList>
    </citation>
    <scope>NUCLEOTIDE SEQUENCE</scope>
    <source>
        <strain evidence="3">CBS 675.92</strain>
    </source>
</reference>
<dbReference type="EMBL" id="ML977007">
    <property type="protein sequence ID" value="KAF1952833.1"/>
    <property type="molecule type" value="Genomic_DNA"/>
</dbReference>
<feature type="domain" description="DUF7580" evidence="2">
    <location>
        <begin position="186"/>
        <end position="509"/>
    </location>
</feature>
<dbReference type="Proteomes" id="UP000800035">
    <property type="component" value="Unassembled WGS sequence"/>
</dbReference>
<evidence type="ECO:0000313" key="4">
    <source>
        <dbReference type="Proteomes" id="UP000800035"/>
    </source>
</evidence>